<dbReference type="EMBL" id="JBHFFA010000008">
    <property type="protein sequence ID" value="KAL2610721.1"/>
    <property type="molecule type" value="Genomic_DNA"/>
</dbReference>
<dbReference type="AlphaFoldDB" id="A0ABD1XS47"/>
<evidence type="ECO:0000313" key="2">
    <source>
        <dbReference type="EMBL" id="KAL2610721.1"/>
    </source>
</evidence>
<evidence type="ECO:0000313" key="3">
    <source>
        <dbReference type="Proteomes" id="UP001605036"/>
    </source>
</evidence>
<proteinExistence type="predicted"/>
<sequence>MTTILNPTRTRGLEINHRGQKGVNVRLHGVGPRIQVPPSQSGKQTGYLIKPSGAKAGENISINGGGLIIRARNDKRQTITARSTPDNQLQVQVGQGKSAVQLSIQVTPQGSRGEGEWECVRNREENGDTTSYTGSVKRPEEESRTYNQRQREKSPGAYQNSPQRYDHSSARSYSPTERRESQPDIFRDYHPEISRAFTPERSQNSSERRGDNFPAAYHGQSQRSYRPEAHAFQDKAACTCPLERHKSHQAPPRRNERAQAQNIDISQIKPMHQEKNYAPQKPIKESAEEYDADIQ</sequence>
<keyword evidence="3" id="KW-1185">Reference proteome</keyword>
<protein>
    <submittedName>
        <fullName evidence="2">Uncharacterized protein</fullName>
    </submittedName>
</protein>
<dbReference type="Proteomes" id="UP001605036">
    <property type="component" value="Unassembled WGS sequence"/>
</dbReference>
<feature type="compositionally biased region" description="Basic and acidic residues" evidence="1">
    <location>
        <begin position="137"/>
        <end position="154"/>
    </location>
</feature>
<evidence type="ECO:0000256" key="1">
    <source>
        <dbReference type="SAM" id="MobiDB-lite"/>
    </source>
</evidence>
<name>A0ABD1XS47_9MARC</name>
<reference evidence="2 3" key="1">
    <citation type="submission" date="2024-09" db="EMBL/GenBank/DDBJ databases">
        <title>Chromosome-scale assembly of Riccia fluitans.</title>
        <authorList>
            <person name="Paukszto L."/>
            <person name="Sawicki J."/>
            <person name="Karawczyk K."/>
            <person name="Piernik-Szablinska J."/>
            <person name="Szczecinska M."/>
            <person name="Mazdziarz M."/>
        </authorList>
    </citation>
    <scope>NUCLEOTIDE SEQUENCE [LARGE SCALE GENOMIC DNA]</scope>
    <source>
        <strain evidence="2">Rf_01</strain>
        <tissue evidence="2">Aerial parts of the thallus</tissue>
    </source>
</reference>
<feature type="region of interest" description="Disordered" evidence="1">
    <location>
        <begin position="244"/>
        <end position="295"/>
    </location>
</feature>
<feature type="region of interest" description="Disordered" evidence="1">
    <location>
        <begin position="107"/>
        <end position="230"/>
    </location>
</feature>
<organism evidence="2 3">
    <name type="scientific">Riccia fluitans</name>
    <dbReference type="NCBI Taxonomy" id="41844"/>
    <lineage>
        <taxon>Eukaryota</taxon>
        <taxon>Viridiplantae</taxon>
        <taxon>Streptophyta</taxon>
        <taxon>Embryophyta</taxon>
        <taxon>Marchantiophyta</taxon>
        <taxon>Marchantiopsida</taxon>
        <taxon>Marchantiidae</taxon>
        <taxon>Marchantiales</taxon>
        <taxon>Ricciaceae</taxon>
        <taxon>Riccia</taxon>
    </lineage>
</organism>
<feature type="compositionally biased region" description="Basic and acidic residues" evidence="1">
    <location>
        <begin position="176"/>
        <end position="193"/>
    </location>
</feature>
<feature type="compositionally biased region" description="Basic and acidic residues" evidence="1">
    <location>
        <begin position="113"/>
        <end position="126"/>
    </location>
</feature>
<comment type="caution">
    <text evidence="2">The sequence shown here is derived from an EMBL/GenBank/DDBJ whole genome shotgun (WGS) entry which is preliminary data.</text>
</comment>
<accession>A0ABD1XS47</accession>
<gene>
    <name evidence="2" type="ORF">R1flu_029294</name>
</gene>